<comment type="caution">
    <text evidence="1">The sequence shown here is derived from an EMBL/GenBank/DDBJ whole genome shotgun (WGS) entry which is preliminary data.</text>
</comment>
<name>A0A0F9NTU4_9ZZZZ</name>
<evidence type="ECO:0000313" key="1">
    <source>
        <dbReference type="EMBL" id="KKM92260.1"/>
    </source>
</evidence>
<feature type="non-terminal residue" evidence="1">
    <location>
        <position position="1"/>
    </location>
</feature>
<organism evidence="1">
    <name type="scientific">marine sediment metagenome</name>
    <dbReference type="NCBI Taxonomy" id="412755"/>
    <lineage>
        <taxon>unclassified sequences</taxon>
        <taxon>metagenomes</taxon>
        <taxon>ecological metagenomes</taxon>
    </lineage>
</organism>
<reference evidence="1" key="1">
    <citation type="journal article" date="2015" name="Nature">
        <title>Complex archaea that bridge the gap between prokaryotes and eukaryotes.</title>
        <authorList>
            <person name="Spang A."/>
            <person name="Saw J.H."/>
            <person name="Jorgensen S.L."/>
            <person name="Zaremba-Niedzwiedzka K."/>
            <person name="Martijn J."/>
            <person name="Lind A.E."/>
            <person name="van Eijk R."/>
            <person name="Schleper C."/>
            <person name="Guy L."/>
            <person name="Ettema T.J."/>
        </authorList>
    </citation>
    <scope>NUCLEOTIDE SEQUENCE</scope>
</reference>
<sequence>QVIAKGELYSKLLHCASTLDECRSKLIREVATLTTIHGTVETGAKALENVVGGGGIDPDVIAGSDDLPVLKAAIQAVTYIAERLGGESATLLATRKGP</sequence>
<accession>A0A0F9NTU4</accession>
<dbReference type="AlphaFoldDB" id="A0A0F9NTU4"/>
<protein>
    <submittedName>
        <fullName evidence="1">Uncharacterized protein</fullName>
    </submittedName>
</protein>
<dbReference type="EMBL" id="LAZR01006415">
    <property type="protein sequence ID" value="KKM92260.1"/>
    <property type="molecule type" value="Genomic_DNA"/>
</dbReference>
<proteinExistence type="predicted"/>
<gene>
    <name evidence="1" type="ORF">LCGC14_1220130</name>
</gene>